<dbReference type="InParanoid" id="A0A482XA19"/>
<dbReference type="GO" id="GO:0000978">
    <property type="term" value="F:RNA polymerase II cis-regulatory region sequence-specific DNA binding"/>
    <property type="evidence" value="ECO:0007669"/>
    <property type="project" value="TreeGrafter"/>
</dbReference>
<evidence type="ECO:0000259" key="12">
    <source>
        <dbReference type="PROSITE" id="PS50157"/>
    </source>
</evidence>
<dbReference type="GO" id="GO:0010564">
    <property type="term" value="P:regulation of cell cycle process"/>
    <property type="evidence" value="ECO:0007669"/>
    <property type="project" value="TreeGrafter"/>
</dbReference>
<keyword evidence="8" id="KW-0804">Transcription</keyword>
<evidence type="ECO:0000256" key="9">
    <source>
        <dbReference type="ARBA" id="ARBA00023242"/>
    </source>
</evidence>
<evidence type="ECO:0000256" key="4">
    <source>
        <dbReference type="ARBA" id="ARBA00022771"/>
    </source>
</evidence>
<keyword evidence="4 10" id="KW-0863">Zinc-finger</keyword>
<evidence type="ECO:0000313" key="13">
    <source>
        <dbReference type="EMBL" id="RZF42512.1"/>
    </source>
</evidence>
<dbReference type="FunFam" id="3.30.160.60:FF:000488">
    <property type="entry name" value="Insulinoma-associated protein 2"/>
    <property type="match status" value="1"/>
</dbReference>
<evidence type="ECO:0000256" key="11">
    <source>
        <dbReference type="SAM" id="MobiDB-lite"/>
    </source>
</evidence>
<accession>A0A482XA19</accession>
<dbReference type="Pfam" id="PF00096">
    <property type="entry name" value="zf-C2H2"/>
    <property type="match status" value="2"/>
</dbReference>
<evidence type="ECO:0000256" key="1">
    <source>
        <dbReference type="ARBA" id="ARBA00004123"/>
    </source>
</evidence>
<evidence type="ECO:0000256" key="5">
    <source>
        <dbReference type="ARBA" id="ARBA00022833"/>
    </source>
</evidence>
<organism evidence="13 14">
    <name type="scientific">Laodelphax striatellus</name>
    <name type="common">Small brown planthopper</name>
    <name type="synonym">Delphax striatella</name>
    <dbReference type="NCBI Taxonomy" id="195883"/>
    <lineage>
        <taxon>Eukaryota</taxon>
        <taxon>Metazoa</taxon>
        <taxon>Ecdysozoa</taxon>
        <taxon>Arthropoda</taxon>
        <taxon>Hexapoda</taxon>
        <taxon>Insecta</taxon>
        <taxon>Pterygota</taxon>
        <taxon>Neoptera</taxon>
        <taxon>Paraneoptera</taxon>
        <taxon>Hemiptera</taxon>
        <taxon>Auchenorrhyncha</taxon>
        <taxon>Fulgoroidea</taxon>
        <taxon>Delphacidae</taxon>
        <taxon>Criomorphinae</taxon>
        <taxon>Laodelphax</taxon>
    </lineage>
</organism>
<dbReference type="OrthoDB" id="8953942at2759"/>
<reference evidence="13 14" key="1">
    <citation type="journal article" date="2017" name="Gigascience">
        <title>Genome sequence of the small brown planthopper, Laodelphax striatellus.</title>
        <authorList>
            <person name="Zhu J."/>
            <person name="Jiang F."/>
            <person name="Wang X."/>
            <person name="Yang P."/>
            <person name="Bao Y."/>
            <person name="Zhao W."/>
            <person name="Wang W."/>
            <person name="Lu H."/>
            <person name="Wang Q."/>
            <person name="Cui N."/>
            <person name="Li J."/>
            <person name="Chen X."/>
            <person name="Luo L."/>
            <person name="Yu J."/>
            <person name="Kang L."/>
            <person name="Cui F."/>
        </authorList>
    </citation>
    <scope>NUCLEOTIDE SEQUENCE [LARGE SCALE GENOMIC DNA]</scope>
    <source>
        <strain evidence="13">Lst14</strain>
    </source>
</reference>
<evidence type="ECO:0000256" key="10">
    <source>
        <dbReference type="PROSITE-ProRule" id="PRU00042"/>
    </source>
</evidence>
<keyword evidence="2" id="KW-0479">Metal-binding</keyword>
<evidence type="ECO:0000256" key="8">
    <source>
        <dbReference type="ARBA" id="ARBA00023163"/>
    </source>
</evidence>
<evidence type="ECO:0000256" key="6">
    <source>
        <dbReference type="ARBA" id="ARBA00023015"/>
    </source>
</evidence>
<comment type="caution">
    <text evidence="13">The sequence shown here is derived from an EMBL/GenBank/DDBJ whole genome shotgun (WGS) entry which is preliminary data.</text>
</comment>
<name>A0A482XA19_LAOST</name>
<dbReference type="PROSITE" id="PS50157">
    <property type="entry name" value="ZINC_FINGER_C2H2_2"/>
    <property type="match status" value="2"/>
</dbReference>
<dbReference type="SUPFAM" id="SSF57667">
    <property type="entry name" value="beta-beta-alpha zinc fingers"/>
    <property type="match status" value="1"/>
</dbReference>
<dbReference type="InterPro" id="IPR042972">
    <property type="entry name" value="INSM1/2"/>
</dbReference>
<dbReference type="GO" id="GO:0017053">
    <property type="term" value="C:transcription repressor complex"/>
    <property type="evidence" value="ECO:0007669"/>
    <property type="project" value="TreeGrafter"/>
</dbReference>
<keyword evidence="7" id="KW-0238">DNA-binding</keyword>
<dbReference type="EMBL" id="QKKF02014912">
    <property type="protein sequence ID" value="RZF42512.1"/>
    <property type="molecule type" value="Genomic_DNA"/>
</dbReference>
<dbReference type="GO" id="GO:0005634">
    <property type="term" value="C:nucleus"/>
    <property type="evidence" value="ECO:0007669"/>
    <property type="project" value="UniProtKB-SubCell"/>
</dbReference>
<keyword evidence="9" id="KW-0539">Nucleus</keyword>
<keyword evidence="3" id="KW-0677">Repeat</keyword>
<keyword evidence="14" id="KW-1185">Reference proteome</keyword>
<sequence length="434" mass="48142">MSGLLVVVVDVDRDFTLSVGLGRPARDQAQWVHGIVFPARNNSMASDEVEVGIGQGRVALWRHSRVRLTLPHTTLPHSLPQGATITGDSPGHSIIVHLHSIRKSLKRIITPNNLIVEVFLYLFPLVRASVAWALERCAAVVMPHGFRLDMSSSAFHPVVPGFWFDPRVYLYADPPPLDLSIKGGGGSHAAPITPPSTPSPSTPPRKRTFSEDSVGDAARESASQQLHFSEEHLVKSPFKKHKAVRKLDFDEDNTSPVSGTIIRQLRDDEPPLVVRKGDIDPAFNVVEVTEEAKAELAKIENRIGDYICRLCKEMYEDAFGLAQHRCSRIVHVEYRCPECDKVFNCPANLASHRRWHRPRQPPAAKRCPQEAADGAGAADLPCPVCHKLFRRQAYLRKHLATHSSATQQQPPIHLQQTEWHTRVATADTATAIAT</sequence>
<gene>
    <name evidence="13" type="ORF">LSTR_LSTR004431</name>
</gene>
<evidence type="ECO:0000256" key="3">
    <source>
        <dbReference type="ARBA" id="ARBA00022737"/>
    </source>
</evidence>
<keyword evidence="6" id="KW-0805">Transcription regulation</keyword>
<feature type="domain" description="C2H2-type" evidence="12">
    <location>
        <begin position="380"/>
        <end position="407"/>
    </location>
</feature>
<feature type="domain" description="C2H2-type" evidence="12">
    <location>
        <begin position="334"/>
        <end position="361"/>
    </location>
</feature>
<dbReference type="GO" id="GO:0001227">
    <property type="term" value="F:DNA-binding transcription repressor activity, RNA polymerase II-specific"/>
    <property type="evidence" value="ECO:0007669"/>
    <property type="project" value="TreeGrafter"/>
</dbReference>
<dbReference type="PANTHER" id="PTHR15065:SF4">
    <property type="entry name" value="LD18634P"/>
    <property type="match status" value="1"/>
</dbReference>
<evidence type="ECO:0000256" key="7">
    <source>
        <dbReference type="ARBA" id="ARBA00023125"/>
    </source>
</evidence>
<dbReference type="InterPro" id="IPR036236">
    <property type="entry name" value="Znf_C2H2_sf"/>
</dbReference>
<evidence type="ECO:0000256" key="2">
    <source>
        <dbReference type="ARBA" id="ARBA00022723"/>
    </source>
</evidence>
<keyword evidence="5" id="KW-0862">Zinc</keyword>
<dbReference type="AlphaFoldDB" id="A0A482XA19"/>
<protein>
    <recommendedName>
        <fullName evidence="12">C2H2-type domain-containing protein</fullName>
    </recommendedName>
</protein>
<dbReference type="Proteomes" id="UP000291343">
    <property type="component" value="Unassembled WGS sequence"/>
</dbReference>
<dbReference type="STRING" id="195883.A0A482XA19"/>
<proteinExistence type="predicted"/>
<feature type="region of interest" description="Disordered" evidence="11">
    <location>
        <begin position="182"/>
        <end position="226"/>
    </location>
</feature>
<evidence type="ECO:0000313" key="14">
    <source>
        <dbReference type="Proteomes" id="UP000291343"/>
    </source>
</evidence>
<dbReference type="Gene3D" id="3.30.160.60">
    <property type="entry name" value="Classic Zinc Finger"/>
    <property type="match status" value="1"/>
</dbReference>
<dbReference type="GO" id="GO:0030182">
    <property type="term" value="P:neuron differentiation"/>
    <property type="evidence" value="ECO:0007669"/>
    <property type="project" value="TreeGrafter"/>
</dbReference>
<comment type="subcellular location">
    <subcellularLocation>
        <location evidence="1">Nucleus</location>
    </subcellularLocation>
</comment>
<dbReference type="InterPro" id="IPR013087">
    <property type="entry name" value="Znf_C2H2_type"/>
</dbReference>
<dbReference type="GO" id="GO:0008270">
    <property type="term" value="F:zinc ion binding"/>
    <property type="evidence" value="ECO:0007669"/>
    <property type="project" value="UniProtKB-KW"/>
</dbReference>
<feature type="compositionally biased region" description="Pro residues" evidence="11">
    <location>
        <begin position="192"/>
        <end position="203"/>
    </location>
</feature>
<dbReference type="PANTHER" id="PTHR15065">
    <property type="entry name" value="INSULINOMA-ASSOCIATED 1"/>
    <property type="match status" value="1"/>
</dbReference>
<dbReference type="SMART" id="SM00355">
    <property type="entry name" value="ZnF_C2H2"/>
    <property type="match status" value="3"/>
</dbReference>
<dbReference type="PROSITE" id="PS00028">
    <property type="entry name" value="ZINC_FINGER_C2H2_1"/>
    <property type="match status" value="2"/>
</dbReference>